<keyword evidence="1" id="KW-0175">Coiled coil</keyword>
<accession>A0A6C0JYA5</accession>
<sequence>MDIKYTKDGKKVVVVGKLNATQSIVQEIFVSADGTELPAGDNFVASNLLSEPIKSWQENRLATLQTKYDEDRKLFESNITQQRKKYDQDRQKLQEKTKQLDFIYKNIDKEPFTTLFNFIEDKITHFVCINYNETVIKSYDDVMFYVSQHDSGGIKLLTLYGTGWTPGDSRTKTPLGFTWKISQYDDGSGNRYELLPATSYENAIQLGIDYILTKHKNEKRITEMMLKFQHKYCLKIFSDEELIEYYEKVLNNIQSFNLKNIEKLHSAVQDSESEIKQIKDILKQLNKK</sequence>
<evidence type="ECO:0000256" key="1">
    <source>
        <dbReference type="SAM" id="Coils"/>
    </source>
</evidence>
<dbReference type="AlphaFoldDB" id="A0A6C0JYA5"/>
<feature type="coiled-coil region" evidence="1">
    <location>
        <begin position="261"/>
        <end position="288"/>
    </location>
</feature>
<organism evidence="2">
    <name type="scientific">viral metagenome</name>
    <dbReference type="NCBI Taxonomy" id="1070528"/>
    <lineage>
        <taxon>unclassified sequences</taxon>
        <taxon>metagenomes</taxon>
        <taxon>organismal metagenomes</taxon>
    </lineage>
</organism>
<name>A0A6C0JYA5_9ZZZZ</name>
<evidence type="ECO:0000313" key="2">
    <source>
        <dbReference type="EMBL" id="QHU08858.1"/>
    </source>
</evidence>
<dbReference type="EMBL" id="MN740699">
    <property type="protein sequence ID" value="QHU08858.1"/>
    <property type="molecule type" value="Genomic_DNA"/>
</dbReference>
<protein>
    <submittedName>
        <fullName evidence="2">Uncharacterized protein</fullName>
    </submittedName>
</protein>
<reference evidence="2" key="1">
    <citation type="journal article" date="2020" name="Nature">
        <title>Giant virus diversity and host interactions through global metagenomics.</title>
        <authorList>
            <person name="Schulz F."/>
            <person name="Roux S."/>
            <person name="Paez-Espino D."/>
            <person name="Jungbluth S."/>
            <person name="Walsh D.A."/>
            <person name="Denef V.J."/>
            <person name="McMahon K.D."/>
            <person name="Konstantinidis K.T."/>
            <person name="Eloe-Fadrosh E.A."/>
            <person name="Kyrpides N.C."/>
            <person name="Woyke T."/>
        </authorList>
    </citation>
    <scope>NUCLEOTIDE SEQUENCE</scope>
    <source>
        <strain evidence="2">GVMAG-S-1064190-84</strain>
    </source>
</reference>
<proteinExistence type="predicted"/>